<organism evidence="8 9">
    <name type="scientific">Trichoderma simmonsii</name>
    <dbReference type="NCBI Taxonomy" id="1491479"/>
    <lineage>
        <taxon>Eukaryota</taxon>
        <taxon>Fungi</taxon>
        <taxon>Dikarya</taxon>
        <taxon>Ascomycota</taxon>
        <taxon>Pezizomycotina</taxon>
        <taxon>Sordariomycetes</taxon>
        <taxon>Hypocreomycetidae</taxon>
        <taxon>Hypocreales</taxon>
        <taxon>Hypocreaceae</taxon>
        <taxon>Trichoderma</taxon>
    </lineage>
</organism>
<dbReference type="InterPro" id="IPR007219">
    <property type="entry name" value="XnlR_reg_dom"/>
</dbReference>
<dbReference type="SUPFAM" id="SSF57701">
    <property type="entry name" value="Zn2/Cys6 DNA-binding domain"/>
    <property type="match status" value="2"/>
</dbReference>
<dbReference type="InterPro" id="IPR001138">
    <property type="entry name" value="Zn2Cys6_DnaBD"/>
</dbReference>
<keyword evidence="5" id="KW-0539">Nucleus</keyword>
<dbReference type="CDD" id="cd00067">
    <property type="entry name" value="GAL4"/>
    <property type="match status" value="2"/>
</dbReference>
<dbReference type="PROSITE" id="PS00463">
    <property type="entry name" value="ZN2_CY6_FUNGAL_1"/>
    <property type="match status" value="2"/>
</dbReference>
<evidence type="ECO:0000313" key="9">
    <source>
        <dbReference type="Proteomes" id="UP000826661"/>
    </source>
</evidence>
<keyword evidence="4" id="KW-0804">Transcription</keyword>
<dbReference type="GO" id="GO:0000981">
    <property type="term" value="F:DNA-binding transcription factor activity, RNA polymerase II-specific"/>
    <property type="evidence" value="ECO:0007669"/>
    <property type="project" value="InterPro"/>
</dbReference>
<feature type="domain" description="Zn(2)-C6 fungal-type" evidence="7">
    <location>
        <begin position="8"/>
        <end position="37"/>
    </location>
</feature>
<feature type="compositionally biased region" description="Basic and acidic residues" evidence="6">
    <location>
        <begin position="134"/>
        <end position="148"/>
    </location>
</feature>
<keyword evidence="9" id="KW-1185">Reference proteome</keyword>
<dbReference type="GO" id="GO:0006351">
    <property type="term" value="P:DNA-templated transcription"/>
    <property type="evidence" value="ECO:0007669"/>
    <property type="project" value="InterPro"/>
</dbReference>
<dbReference type="AlphaFoldDB" id="A0A8G0LQ60"/>
<proteinExistence type="predicted"/>
<dbReference type="Proteomes" id="UP000826661">
    <property type="component" value="Chromosome VII"/>
</dbReference>
<name>A0A8G0LQ60_9HYPO</name>
<dbReference type="GO" id="GO:0005634">
    <property type="term" value="C:nucleus"/>
    <property type="evidence" value="ECO:0007669"/>
    <property type="project" value="UniProtKB-SubCell"/>
</dbReference>
<evidence type="ECO:0000256" key="5">
    <source>
        <dbReference type="ARBA" id="ARBA00023242"/>
    </source>
</evidence>
<dbReference type="CDD" id="cd12148">
    <property type="entry name" value="fungal_TF_MHR"/>
    <property type="match status" value="1"/>
</dbReference>
<dbReference type="SMART" id="SM00906">
    <property type="entry name" value="Fungal_trans"/>
    <property type="match status" value="1"/>
</dbReference>
<feature type="compositionally biased region" description="Basic and acidic residues" evidence="6">
    <location>
        <begin position="112"/>
        <end position="123"/>
    </location>
</feature>
<evidence type="ECO:0000256" key="2">
    <source>
        <dbReference type="ARBA" id="ARBA00022723"/>
    </source>
</evidence>
<dbReference type="EMBL" id="CP075870">
    <property type="protein sequence ID" value="QYT06417.1"/>
    <property type="molecule type" value="Genomic_DNA"/>
</dbReference>
<gene>
    <name evidence="8" type="ORF">H0G86_013269</name>
</gene>
<dbReference type="PANTHER" id="PTHR47338:SF7">
    <property type="entry name" value="ZN(II)2CYS6 TRANSCRIPTION FACTOR (EUROFUNG)"/>
    <property type="match status" value="1"/>
</dbReference>
<dbReference type="PANTHER" id="PTHR47338">
    <property type="entry name" value="ZN(II)2CYS6 TRANSCRIPTION FACTOR (EUROFUNG)-RELATED"/>
    <property type="match status" value="1"/>
</dbReference>
<feature type="domain" description="Zn(2)-C6 fungal-type" evidence="7">
    <location>
        <begin position="73"/>
        <end position="101"/>
    </location>
</feature>
<dbReference type="InterPro" id="IPR050815">
    <property type="entry name" value="TF_fung"/>
</dbReference>
<dbReference type="GO" id="GO:0008270">
    <property type="term" value="F:zinc ion binding"/>
    <property type="evidence" value="ECO:0007669"/>
    <property type="project" value="InterPro"/>
</dbReference>
<accession>A0A8G0LQ60</accession>
<reference evidence="8 9" key="1">
    <citation type="journal article" date="2021" name="BMC Genomics">
        <title>Telomere-to-telomere genome assembly of asparaginase-producing Trichoderma simmonsii.</title>
        <authorList>
            <person name="Chung D."/>
            <person name="Kwon Y.M."/>
            <person name="Yang Y."/>
        </authorList>
    </citation>
    <scope>NUCLEOTIDE SEQUENCE [LARGE SCALE GENOMIC DNA]</scope>
    <source>
        <strain evidence="8 9">GH-Sj1</strain>
    </source>
</reference>
<sequence length="743" mass="84359">MPRMRKGGCWVCSKRKVKCDSSAPNPCANCERRGVQCQYEQPGRGSVILQQGTSPRSRYMTEAGIPRDRAQRACLNCAARKLKCSSDPIGCQRCLQNELVCTYPQTKRAAKRPTEPRQGDAKSPKIGSAQPNHLYDDDRNESPASERDLPQAEFVGASRRQHPSLITNDTIHPKEMIRGLIDAYFKFVYPLTNHGFIHQGRLLEELDEEKAPVVLLKAMAVSASHFVETSADLTKQATQWADDVDTYIMANMGSYSLLNLQVLVLWANYYYTTGNMGKTWMLVGLAARLAYCLQINVESANGSPSEKESRRRMMWNLRILDRLLAGTVEEFSVCSKYIDSLRLPCSEHFFMAEIEVETDTLQSFTSHQEVQNISGFAALVGLFEIWREIHLFMKRVSQMMIQVDQMVQQVSALHTKLSDFEQRLPSNLRFTKQNLYLHTNAAEKATFIMLKSWWHECYCNLYRFSLPGFRESVKLTSANAPFIQTCRQQVLKSSLEQSIFWRSIANVRGARLSDPIVIVLVHSNTKTLLAIQKLPEADPLRHDYRMSEIPALLASNISSLDWLASRIPRIATVQQGIRNIIRRNIGHASAENIIDAGLPLKRRHSRQELVERHTDEQETQIQAVSGREYRDTVDTAVSPTIVVEDLNRRFEVMQPMDVEADVLRNRPMDDSGWVRRDDGPENMPSQGHVDDAPILGVYDDEAIKGMAGYVASFEMSSQYDMLFGAWLPGSEEQPSTGNFWTLF</sequence>
<protein>
    <recommendedName>
        <fullName evidence="7">Zn(2)-C6 fungal-type domain-containing protein</fullName>
    </recommendedName>
</protein>
<dbReference type="GO" id="GO:0003677">
    <property type="term" value="F:DNA binding"/>
    <property type="evidence" value="ECO:0007669"/>
    <property type="project" value="InterPro"/>
</dbReference>
<dbReference type="Pfam" id="PF00172">
    <property type="entry name" value="Zn_clus"/>
    <property type="match status" value="2"/>
</dbReference>
<evidence type="ECO:0000256" key="1">
    <source>
        <dbReference type="ARBA" id="ARBA00004123"/>
    </source>
</evidence>
<dbReference type="InterPro" id="IPR036864">
    <property type="entry name" value="Zn2-C6_fun-type_DNA-bd_sf"/>
</dbReference>
<evidence type="ECO:0000256" key="4">
    <source>
        <dbReference type="ARBA" id="ARBA00023163"/>
    </source>
</evidence>
<feature type="region of interest" description="Disordered" evidence="6">
    <location>
        <begin position="105"/>
        <end position="148"/>
    </location>
</feature>
<keyword evidence="2" id="KW-0479">Metal-binding</keyword>
<dbReference type="Gene3D" id="4.10.240.10">
    <property type="entry name" value="Zn(2)-C6 fungal-type DNA-binding domain"/>
    <property type="match status" value="2"/>
</dbReference>
<evidence type="ECO:0000256" key="3">
    <source>
        <dbReference type="ARBA" id="ARBA00023015"/>
    </source>
</evidence>
<keyword evidence="3" id="KW-0805">Transcription regulation</keyword>
<evidence type="ECO:0000256" key="6">
    <source>
        <dbReference type="SAM" id="MobiDB-lite"/>
    </source>
</evidence>
<comment type="subcellular location">
    <subcellularLocation>
        <location evidence="1">Nucleus</location>
    </subcellularLocation>
</comment>
<dbReference type="SMART" id="SM00066">
    <property type="entry name" value="GAL4"/>
    <property type="match status" value="2"/>
</dbReference>
<evidence type="ECO:0000259" key="7">
    <source>
        <dbReference type="PROSITE" id="PS00463"/>
    </source>
</evidence>
<evidence type="ECO:0000313" key="8">
    <source>
        <dbReference type="EMBL" id="QYT06417.1"/>
    </source>
</evidence>
<dbReference type="Pfam" id="PF04082">
    <property type="entry name" value="Fungal_trans"/>
    <property type="match status" value="1"/>
</dbReference>